<reference evidence="2" key="1">
    <citation type="journal article" date="2013" name="Environ. Microbiol.">
        <title>Microbiota from the distal guts of lean and obese adolescents exhibit partial functional redundancy besides clear differences in community structure.</title>
        <authorList>
            <person name="Ferrer M."/>
            <person name="Ruiz A."/>
            <person name="Lanza F."/>
            <person name="Haange S.B."/>
            <person name="Oberbach A."/>
            <person name="Till H."/>
            <person name="Bargiela R."/>
            <person name="Campoy C."/>
            <person name="Segura M.T."/>
            <person name="Richter M."/>
            <person name="von Bergen M."/>
            <person name="Seifert J."/>
            <person name="Suarez A."/>
        </authorList>
    </citation>
    <scope>NUCLEOTIDE SEQUENCE</scope>
</reference>
<evidence type="ECO:0000313" key="2">
    <source>
        <dbReference type="EMBL" id="EKC56168.1"/>
    </source>
</evidence>
<feature type="non-terminal residue" evidence="2">
    <location>
        <position position="172"/>
    </location>
</feature>
<dbReference type="AlphaFoldDB" id="K1SF53"/>
<name>K1SF53_9ZZZZ</name>
<organism evidence="2">
    <name type="scientific">human gut metagenome</name>
    <dbReference type="NCBI Taxonomy" id="408170"/>
    <lineage>
        <taxon>unclassified sequences</taxon>
        <taxon>metagenomes</taxon>
        <taxon>organismal metagenomes</taxon>
    </lineage>
</organism>
<proteinExistence type="predicted"/>
<dbReference type="EMBL" id="AJWY01010210">
    <property type="protein sequence ID" value="EKC56168.1"/>
    <property type="molecule type" value="Genomic_DNA"/>
</dbReference>
<accession>K1SF53</accession>
<dbReference type="InterPro" id="IPR018711">
    <property type="entry name" value="NAGPA"/>
</dbReference>
<feature type="non-terminal residue" evidence="2">
    <location>
        <position position="1"/>
    </location>
</feature>
<feature type="domain" description="Phosphodiester glycosidase" evidence="1">
    <location>
        <begin position="25"/>
        <end position="170"/>
    </location>
</feature>
<gene>
    <name evidence="2" type="ORF">LEA_14967</name>
</gene>
<sequence length="172" mass="17732">SLQAASTLGSVGQVCGKIAEAHGGVIGMTGSGFIDPGGTGNGGTLAGYAMCNGKSYGSHMGYGYKRLELHKDNRIYIRDSDSSVSPDTTDAVEFSPAMIIDGETVVNARSGFSDLQPRACLGQSKYGEIIALLVEGRLTTSVGISVPDCAAIMTKHDCMQAMNLDGGTSAMI</sequence>
<dbReference type="PANTHER" id="PTHR40446:SF2">
    <property type="entry name" value="N-ACETYLGLUCOSAMINE-1-PHOSPHODIESTER ALPHA-N-ACETYLGLUCOSAMINIDASE"/>
    <property type="match status" value="1"/>
</dbReference>
<comment type="caution">
    <text evidence="2">The sequence shown here is derived from an EMBL/GenBank/DDBJ whole genome shotgun (WGS) entry which is preliminary data.</text>
</comment>
<dbReference type="Pfam" id="PF09992">
    <property type="entry name" value="NAGPA"/>
    <property type="match status" value="1"/>
</dbReference>
<dbReference type="PANTHER" id="PTHR40446">
    <property type="entry name" value="N-ACETYLGLUCOSAMINE-1-PHOSPHODIESTER ALPHA-N-ACETYLGLUCOSAMINIDASE"/>
    <property type="match status" value="1"/>
</dbReference>
<protein>
    <recommendedName>
        <fullName evidence="1">Phosphodiester glycosidase domain-containing protein</fullName>
    </recommendedName>
</protein>
<evidence type="ECO:0000259" key="1">
    <source>
        <dbReference type="Pfam" id="PF09992"/>
    </source>
</evidence>